<gene>
    <name evidence="1" type="ORF">M413DRAFT_267349</name>
</gene>
<evidence type="ECO:0000313" key="2">
    <source>
        <dbReference type="Proteomes" id="UP000053424"/>
    </source>
</evidence>
<name>A0A0C2YAY1_HEBCY</name>
<dbReference type="AlphaFoldDB" id="A0A0C2YAY1"/>
<dbReference type="HOGENOM" id="CLU_1686816_0_0_1"/>
<dbReference type="Proteomes" id="UP000053424">
    <property type="component" value="Unassembled WGS sequence"/>
</dbReference>
<reference evidence="2" key="2">
    <citation type="submission" date="2015-01" db="EMBL/GenBank/DDBJ databases">
        <title>Evolutionary Origins and Diversification of the Mycorrhizal Mutualists.</title>
        <authorList>
            <consortium name="DOE Joint Genome Institute"/>
            <consortium name="Mycorrhizal Genomics Consortium"/>
            <person name="Kohler A."/>
            <person name="Kuo A."/>
            <person name="Nagy L.G."/>
            <person name="Floudas D."/>
            <person name="Copeland A."/>
            <person name="Barry K.W."/>
            <person name="Cichocki N."/>
            <person name="Veneault-Fourrey C."/>
            <person name="LaButti K."/>
            <person name="Lindquist E.A."/>
            <person name="Lipzen A."/>
            <person name="Lundell T."/>
            <person name="Morin E."/>
            <person name="Murat C."/>
            <person name="Riley R."/>
            <person name="Ohm R."/>
            <person name="Sun H."/>
            <person name="Tunlid A."/>
            <person name="Henrissat B."/>
            <person name="Grigoriev I.V."/>
            <person name="Hibbett D.S."/>
            <person name="Martin F."/>
        </authorList>
    </citation>
    <scope>NUCLEOTIDE SEQUENCE [LARGE SCALE GENOMIC DNA]</scope>
    <source>
        <strain evidence="2">h7</strain>
    </source>
</reference>
<organism evidence="1 2">
    <name type="scientific">Hebeloma cylindrosporum</name>
    <dbReference type="NCBI Taxonomy" id="76867"/>
    <lineage>
        <taxon>Eukaryota</taxon>
        <taxon>Fungi</taxon>
        <taxon>Dikarya</taxon>
        <taxon>Basidiomycota</taxon>
        <taxon>Agaricomycotina</taxon>
        <taxon>Agaricomycetes</taxon>
        <taxon>Agaricomycetidae</taxon>
        <taxon>Agaricales</taxon>
        <taxon>Agaricineae</taxon>
        <taxon>Hymenogastraceae</taxon>
        <taxon>Hebeloma</taxon>
    </lineage>
</organism>
<evidence type="ECO:0000313" key="1">
    <source>
        <dbReference type="EMBL" id="KIM46993.1"/>
    </source>
</evidence>
<accession>A0A0C2YAY1</accession>
<protein>
    <submittedName>
        <fullName evidence="1">Uncharacterized protein</fullName>
    </submittedName>
</protein>
<proteinExistence type="predicted"/>
<reference evidence="1 2" key="1">
    <citation type="submission" date="2014-04" db="EMBL/GenBank/DDBJ databases">
        <authorList>
            <consortium name="DOE Joint Genome Institute"/>
            <person name="Kuo A."/>
            <person name="Gay G."/>
            <person name="Dore J."/>
            <person name="Kohler A."/>
            <person name="Nagy L.G."/>
            <person name="Floudas D."/>
            <person name="Copeland A."/>
            <person name="Barry K.W."/>
            <person name="Cichocki N."/>
            <person name="Veneault-Fourrey C."/>
            <person name="LaButti K."/>
            <person name="Lindquist E.A."/>
            <person name="Lipzen A."/>
            <person name="Lundell T."/>
            <person name="Morin E."/>
            <person name="Murat C."/>
            <person name="Sun H."/>
            <person name="Tunlid A."/>
            <person name="Henrissat B."/>
            <person name="Grigoriev I.V."/>
            <person name="Hibbett D.S."/>
            <person name="Martin F."/>
            <person name="Nordberg H.P."/>
            <person name="Cantor M.N."/>
            <person name="Hua S.X."/>
        </authorList>
    </citation>
    <scope>NUCLEOTIDE SEQUENCE [LARGE SCALE GENOMIC DNA]</scope>
    <source>
        <strain evidence="2">h7</strain>
    </source>
</reference>
<sequence length="156" mass="18275">MVWFMPVFDGTLRDWFTFNLQRDMGLLRGLCSIVHGAQSEDLGGSGNFLFSERCALWFARFWASVRYELGWLDMKLITRLRHILFALYTFMAISSRLVSLNINPRGSHARLYIWNVGCQHTLHFVSTHFDSSDEAVLGFDRRHPNLIDFHERTFII</sequence>
<dbReference type="EMBL" id="KN831770">
    <property type="protein sequence ID" value="KIM46993.1"/>
    <property type="molecule type" value="Genomic_DNA"/>
</dbReference>
<keyword evidence="2" id="KW-1185">Reference proteome</keyword>